<keyword evidence="8" id="KW-1185">Reference proteome</keyword>
<proteinExistence type="inferred from homology"/>
<sequence length="70" mass="7929">MDDKIISLYASCMTTRQIIAIFKEIYDAHVLASLILTASNTVIKKVNEWQANLLVPVYVIVYLNCIVVKI</sequence>
<evidence type="ECO:0000256" key="4">
    <source>
        <dbReference type="ARBA" id="ARBA00023125"/>
    </source>
</evidence>
<name>A0AA90NJJ9_9GAMM</name>
<keyword evidence="6" id="KW-0472">Membrane</keyword>
<dbReference type="GO" id="GO:0003677">
    <property type="term" value="F:DNA binding"/>
    <property type="evidence" value="ECO:0007669"/>
    <property type="project" value="UniProtKB-KW"/>
</dbReference>
<organism evidence="7 8">
    <name type="scientific">Candidatus Endonucleibacter bathymodioli</name>
    <dbReference type="NCBI Taxonomy" id="539814"/>
    <lineage>
        <taxon>Bacteria</taxon>
        <taxon>Pseudomonadati</taxon>
        <taxon>Pseudomonadota</taxon>
        <taxon>Gammaproteobacteria</taxon>
        <taxon>Oceanospirillales</taxon>
        <taxon>Endozoicomonadaceae</taxon>
        <taxon>Candidatus Endonucleibacter</taxon>
    </lineage>
</organism>
<comment type="function">
    <text evidence="1">Required for the transposition of the insertion element.</text>
</comment>
<accession>A0AA90NJJ9</accession>
<keyword evidence="4" id="KW-0238">DNA-binding</keyword>
<dbReference type="GO" id="GO:0004803">
    <property type="term" value="F:transposase activity"/>
    <property type="evidence" value="ECO:0007669"/>
    <property type="project" value="InterPro"/>
</dbReference>
<comment type="caution">
    <text evidence="7">The sequence shown here is derived from an EMBL/GenBank/DDBJ whole genome shotgun (WGS) entry which is preliminary data.</text>
</comment>
<evidence type="ECO:0000313" key="8">
    <source>
        <dbReference type="Proteomes" id="UP001178148"/>
    </source>
</evidence>
<feature type="transmembrane region" description="Helical" evidence="6">
    <location>
        <begin position="49"/>
        <end position="68"/>
    </location>
</feature>
<reference evidence="7 8" key="1">
    <citation type="journal article" date="2023" name="bioRxiv">
        <title>An intranuclear bacterial parasite of deep-sea mussels expresses apoptosis inhibitors acquired from its host.</title>
        <authorList>
            <person name="Gonzalez Porras M.A."/>
            <person name="Assie A."/>
            <person name="Tietjen M."/>
            <person name="Violette M."/>
            <person name="Kleiner M."/>
            <person name="Gruber-Vodicka H."/>
            <person name="Dubilier N."/>
            <person name="Leisch N."/>
        </authorList>
    </citation>
    <scope>NUCLEOTIDE SEQUENCE [LARGE SCALE GENOMIC DNA]</scope>
    <source>
        <strain evidence="7">IAP13</strain>
    </source>
</reference>
<gene>
    <name evidence="7" type="ORF">QS748_00325</name>
</gene>
<evidence type="ECO:0000256" key="1">
    <source>
        <dbReference type="ARBA" id="ARBA00002190"/>
    </source>
</evidence>
<evidence type="ECO:0000256" key="2">
    <source>
        <dbReference type="ARBA" id="ARBA00010961"/>
    </source>
</evidence>
<dbReference type="Pfam" id="PF00872">
    <property type="entry name" value="Transposase_mut"/>
    <property type="match status" value="1"/>
</dbReference>
<dbReference type="AlphaFoldDB" id="A0AA90NJJ9"/>
<evidence type="ECO:0000256" key="6">
    <source>
        <dbReference type="SAM" id="Phobius"/>
    </source>
</evidence>
<evidence type="ECO:0000256" key="3">
    <source>
        <dbReference type="ARBA" id="ARBA00022578"/>
    </source>
</evidence>
<dbReference type="InterPro" id="IPR001207">
    <property type="entry name" value="Transposase_mutator"/>
</dbReference>
<comment type="similarity">
    <text evidence="2">Belongs to the transposase mutator family.</text>
</comment>
<keyword evidence="6" id="KW-1133">Transmembrane helix</keyword>
<dbReference type="Proteomes" id="UP001178148">
    <property type="component" value="Unassembled WGS sequence"/>
</dbReference>
<keyword evidence="5" id="KW-0233">DNA recombination</keyword>
<protein>
    <submittedName>
        <fullName evidence="7">Transposase</fullName>
    </submittedName>
</protein>
<dbReference type="GO" id="GO:0006313">
    <property type="term" value="P:DNA transposition"/>
    <property type="evidence" value="ECO:0007669"/>
    <property type="project" value="InterPro"/>
</dbReference>
<evidence type="ECO:0000256" key="5">
    <source>
        <dbReference type="ARBA" id="ARBA00023172"/>
    </source>
</evidence>
<keyword evidence="6" id="KW-0812">Transmembrane</keyword>
<dbReference type="EMBL" id="JASXSV010000001">
    <property type="protein sequence ID" value="MDP0587725.1"/>
    <property type="molecule type" value="Genomic_DNA"/>
</dbReference>
<evidence type="ECO:0000313" key="7">
    <source>
        <dbReference type="EMBL" id="MDP0587725.1"/>
    </source>
</evidence>
<keyword evidence="3" id="KW-0815">Transposition</keyword>